<dbReference type="InterPro" id="IPR014710">
    <property type="entry name" value="RmlC-like_jellyroll"/>
</dbReference>
<protein>
    <submittedName>
        <fullName evidence="1">Cupin domain-containing protein</fullName>
    </submittedName>
</protein>
<evidence type="ECO:0000313" key="1">
    <source>
        <dbReference type="EMBL" id="MBN9644200.1"/>
    </source>
</evidence>
<sequence length="113" mass="12035">MTVIPVTDLVPDPKPGKPRPAVKRLFSGDRANLIAFNFCRGQCLPDHKAAHPITVQCLGGSLTFSCGDTTIDLAPGTVAHLPAYSLHRVDCPDSAPESGNILLLTMLTGEEQQ</sequence>
<proteinExistence type="predicted"/>
<accession>A0A939DZM5</accession>
<comment type="caution">
    <text evidence="1">The sequence shown here is derived from an EMBL/GenBank/DDBJ whole genome shotgun (WGS) entry which is preliminary data.</text>
</comment>
<dbReference type="Gene3D" id="2.60.120.10">
    <property type="entry name" value="Jelly Rolls"/>
    <property type="match status" value="1"/>
</dbReference>
<evidence type="ECO:0000313" key="2">
    <source>
        <dbReference type="Proteomes" id="UP000664332"/>
    </source>
</evidence>
<organism evidence="1 2">
    <name type="scientific">Corynebacterium mendelii</name>
    <dbReference type="NCBI Taxonomy" id="2765362"/>
    <lineage>
        <taxon>Bacteria</taxon>
        <taxon>Bacillati</taxon>
        <taxon>Actinomycetota</taxon>
        <taxon>Actinomycetes</taxon>
        <taxon>Mycobacteriales</taxon>
        <taxon>Corynebacteriaceae</taxon>
        <taxon>Corynebacterium</taxon>
    </lineage>
</organism>
<gene>
    <name evidence="1" type="ORF">JZY06_06165</name>
</gene>
<keyword evidence="2" id="KW-1185">Reference proteome</keyword>
<dbReference type="InterPro" id="IPR011051">
    <property type="entry name" value="RmlC_Cupin_sf"/>
</dbReference>
<dbReference type="SUPFAM" id="SSF51182">
    <property type="entry name" value="RmlC-like cupins"/>
    <property type="match status" value="1"/>
</dbReference>
<reference evidence="1" key="1">
    <citation type="submission" date="2021-03" db="EMBL/GenBank/DDBJ databases">
        <authorList>
            <person name="Sun Q."/>
        </authorList>
    </citation>
    <scope>NUCLEOTIDE SEQUENCE</scope>
    <source>
        <strain evidence="1">CCM 8862</strain>
    </source>
</reference>
<dbReference type="EMBL" id="JAFLEQ010000008">
    <property type="protein sequence ID" value="MBN9644200.1"/>
    <property type="molecule type" value="Genomic_DNA"/>
</dbReference>
<name>A0A939DZM5_9CORY</name>
<dbReference type="CDD" id="cd02230">
    <property type="entry name" value="cupin_HP0902-like"/>
    <property type="match status" value="1"/>
</dbReference>
<dbReference type="AlphaFoldDB" id="A0A939DZM5"/>
<dbReference type="Proteomes" id="UP000664332">
    <property type="component" value="Unassembled WGS sequence"/>
</dbReference>